<organism evidence="1 2">
    <name type="scientific">Smallanthus sonchifolius</name>
    <dbReference type="NCBI Taxonomy" id="185202"/>
    <lineage>
        <taxon>Eukaryota</taxon>
        <taxon>Viridiplantae</taxon>
        <taxon>Streptophyta</taxon>
        <taxon>Embryophyta</taxon>
        <taxon>Tracheophyta</taxon>
        <taxon>Spermatophyta</taxon>
        <taxon>Magnoliopsida</taxon>
        <taxon>eudicotyledons</taxon>
        <taxon>Gunneridae</taxon>
        <taxon>Pentapetalae</taxon>
        <taxon>asterids</taxon>
        <taxon>campanulids</taxon>
        <taxon>Asterales</taxon>
        <taxon>Asteraceae</taxon>
        <taxon>Asteroideae</taxon>
        <taxon>Heliantheae alliance</taxon>
        <taxon>Millerieae</taxon>
        <taxon>Smallanthus</taxon>
    </lineage>
</organism>
<gene>
    <name evidence="1" type="ORF">L1987_00453</name>
</gene>
<name>A0ACB9K2I1_9ASTR</name>
<comment type="caution">
    <text evidence="1">The sequence shown here is derived from an EMBL/GenBank/DDBJ whole genome shotgun (WGS) entry which is preliminary data.</text>
</comment>
<accession>A0ACB9K2I1</accession>
<proteinExistence type="predicted"/>
<dbReference type="EMBL" id="CM042018">
    <property type="protein sequence ID" value="KAI3826405.1"/>
    <property type="molecule type" value="Genomic_DNA"/>
</dbReference>
<protein>
    <submittedName>
        <fullName evidence="1">Uncharacterized protein</fullName>
    </submittedName>
</protein>
<evidence type="ECO:0000313" key="1">
    <source>
        <dbReference type="EMBL" id="KAI3826405.1"/>
    </source>
</evidence>
<dbReference type="Proteomes" id="UP001056120">
    <property type="component" value="Linkage Group LG01"/>
</dbReference>
<reference evidence="2" key="1">
    <citation type="journal article" date="2022" name="Mol. Ecol. Resour.">
        <title>The genomes of chicory, endive, great burdock and yacon provide insights into Asteraceae palaeo-polyploidization history and plant inulin production.</title>
        <authorList>
            <person name="Fan W."/>
            <person name="Wang S."/>
            <person name="Wang H."/>
            <person name="Wang A."/>
            <person name="Jiang F."/>
            <person name="Liu H."/>
            <person name="Zhao H."/>
            <person name="Xu D."/>
            <person name="Zhang Y."/>
        </authorList>
    </citation>
    <scope>NUCLEOTIDE SEQUENCE [LARGE SCALE GENOMIC DNA]</scope>
    <source>
        <strain evidence="2">cv. Yunnan</strain>
    </source>
</reference>
<keyword evidence="2" id="KW-1185">Reference proteome</keyword>
<reference evidence="1 2" key="2">
    <citation type="journal article" date="2022" name="Mol. Ecol. Resour.">
        <title>The genomes of chicory, endive, great burdock and yacon provide insights into Asteraceae paleo-polyploidization history and plant inulin production.</title>
        <authorList>
            <person name="Fan W."/>
            <person name="Wang S."/>
            <person name="Wang H."/>
            <person name="Wang A."/>
            <person name="Jiang F."/>
            <person name="Liu H."/>
            <person name="Zhao H."/>
            <person name="Xu D."/>
            <person name="Zhang Y."/>
        </authorList>
    </citation>
    <scope>NUCLEOTIDE SEQUENCE [LARGE SCALE GENOMIC DNA]</scope>
    <source>
        <strain evidence="2">cv. Yunnan</strain>
        <tissue evidence="1">Leaves</tissue>
    </source>
</reference>
<sequence length="72" mass="7797">MANIDDSQVASFAASSASEYRFLSLQFQVQIGRWVSAAMGGDKGGADFMDVNMEGLQIRDEGGEQMSGKMRN</sequence>
<evidence type="ECO:0000313" key="2">
    <source>
        <dbReference type="Proteomes" id="UP001056120"/>
    </source>
</evidence>